<keyword evidence="4" id="KW-0732">Signal</keyword>
<sequence>MFSRRIALVTVLALGLTGACTPAPDTTGPLPDGRQLVTEAAESVAQLRSVRFTFGASGTVPGLDVREVTGYAVADGSRYGWARGEADLQRLTEREQVDFLLEGESVRLTDERGDTTEVPVPAPYYPAAILDPDHGLAELMSDTTELETEGKEDLAEVSAFRINGSVAADVVSQLVPGIQSDVDIKFWVTRQQPRELVRLWMQIPPRQPKEGAVMLELELSEHNAQVSGAPTS</sequence>
<dbReference type="CDD" id="cd16334">
    <property type="entry name" value="LppX-like"/>
    <property type="match status" value="1"/>
</dbReference>
<accession>A0A1I1BRG4</accession>
<feature type="signal peptide" evidence="4">
    <location>
        <begin position="1"/>
        <end position="22"/>
    </location>
</feature>
<dbReference type="AlphaFoldDB" id="A0A1I1BRG4"/>
<dbReference type="InterPro" id="IPR029046">
    <property type="entry name" value="LolA/LolB/LppX"/>
</dbReference>
<evidence type="ECO:0000313" key="5">
    <source>
        <dbReference type="EMBL" id="SFB51020.1"/>
    </source>
</evidence>
<dbReference type="EMBL" id="FOKG01000015">
    <property type="protein sequence ID" value="SFB51020.1"/>
    <property type="molecule type" value="Genomic_DNA"/>
</dbReference>
<evidence type="ECO:0000256" key="4">
    <source>
        <dbReference type="SAM" id="SignalP"/>
    </source>
</evidence>
<keyword evidence="6" id="KW-1185">Reference proteome</keyword>
<evidence type="ECO:0000256" key="2">
    <source>
        <dbReference type="ARBA" id="ARBA00009194"/>
    </source>
</evidence>
<evidence type="ECO:0000256" key="3">
    <source>
        <dbReference type="ARBA" id="ARBA00022475"/>
    </source>
</evidence>
<keyword evidence="5" id="KW-0449">Lipoprotein</keyword>
<evidence type="ECO:0000313" key="6">
    <source>
        <dbReference type="Proteomes" id="UP000243799"/>
    </source>
</evidence>
<dbReference type="STRING" id="490629.SAMN05216266_1155"/>
<dbReference type="Gene3D" id="2.50.20.20">
    <property type="match status" value="1"/>
</dbReference>
<evidence type="ECO:0000256" key="1">
    <source>
        <dbReference type="ARBA" id="ARBA00004196"/>
    </source>
</evidence>
<proteinExistence type="inferred from homology"/>
<dbReference type="Pfam" id="PF07161">
    <property type="entry name" value="LppX_LprAFG"/>
    <property type="match status" value="1"/>
</dbReference>
<dbReference type="PROSITE" id="PS51257">
    <property type="entry name" value="PROKAR_LIPOPROTEIN"/>
    <property type="match status" value="1"/>
</dbReference>
<reference evidence="6" key="1">
    <citation type="submission" date="2016-10" db="EMBL/GenBank/DDBJ databases">
        <authorList>
            <person name="Varghese N."/>
            <person name="Submissions S."/>
        </authorList>
    </citation>
    <scope>NUCLEOTIDE SEQUENCE [LARGE SCALE GENOMIC DNA]</scope>
    <source>
        <strain evidence="6">CGMCC 4.3568</strain>
    </source>
</reference>
<dbReference type="OrthoDB" id="3635284at2"/>
<name>A0A1I1BRG4_9PSEU</name>
<dbReference type="RefSeq" id="WP_091675353.1">
    <property type="nucleotide sequence ID" value="NZ_FOKG01000015.1"/>
</dbReference>
<keyword evidence="3" id="KW-1003">Cell membrane</keyword>
<comment type="similarity">
    <text evidence="2">Belongs to the LppX/LprAFG lipoprotein family.</text>
</comment>
<keyword evidence="3" id="KW-0472">Membrane</keyword>
<dbReference type="Proteomes" id="UP000243799">
    <property type="component" value="Unassembled WGS sequence"/>
</dbReference>
<feature type="chain" id="PRO_5038784876" evidence="4">
    <location>
        <begin position="23"/>
        <end position="232"/>
    </location>
</feature>
<comment type="subcellular location">
    <subcellularLocation>
        <location evidence="1">Cell envelope</location>
    </subcellularLocation>
</comment>
<dbReference type="GO" id="GO:0030313">
    <property type="term" value="C:cell envelope"/>
    <property type="evidence" value="ECO:0007669"/>
    <property type="project" value="UniProtKB-SubCell"/>
</dbReference>
<dbReference type="SUPFAM" id="SSF89392">
    <property type="entry name" value="Prokaryotic lipoproteins and lipoprotein localization factors"/>
    <property type="match status" value="1"/>
</dbReference>
<dbReference type="InterPro" id="IPR009830">
    <property type="entry name" value="LppX/LprAFG"/>
</dbReference>
<protein>
    <submittedName>
        <fullName evidence="5">Lipoprotein LprG</fullName>
    </submittedName>
</protein>
<organism evidence="5 6">
    <name type="scientific">Amycolatopsis marina</name>
    <dbReference type="NCBI Taxonomy" id="490629"/>
    <lineage>
        <taxon>Bacteria</taxon>
        <taxon>Bacillati</taxon>
        <taxon>Actinomycetota</taxon>
        <taxon>Actinomycetes</taxon>
        <taxon>Pseudonocardiales</taxon>
        <taxon>Pseudonocardiaceae</taxon>
        <taxon>Amycolatopsis</taxon>
    </lineage>
</organism>
<gene>
    <name evidence="5" type="ORF">SAMN05216266_1155</name>
</gene>